<dbReference type="InterPro" id="IPR006103">
    <property type="entry name" value="Glyco_hydro_2_cat"/>
</dbReference>
<dbReference type="EMBL" id="QEKH01000013">
    <property type="protein sequence ID" value="PVY41555.1"/>
    <property type="molecule type" value="Genomic_DNA"/>
</dbReference>
<dbReference type="InterPro" id="IPR008979">
    <property type="entry name" value="Galactose-bd-like_sf"/>
</dbReference>
<dbReference type="InterPro" id="IPR036156">
    <property type="entry name" value="Beta-gal/glucu_dom_sf"/>
</dbReference>
<dbReference type="PANTHER" id="PTHR42732:SF1">
    <property type="entry name" value="BETA-MANNOSIDASE"/>
    <property type="match status" value="1"/>
</dbReference>
<organism evidence="6 7">
    <name type="scientific">Victivallis vadensis</name>
    <dbReference type="NCBI Taxonomy" id="172901"/>
    <lineage>
        <taxon>Bacteria</taxon>
        <taxon>Pseudomonadati</taxon>
        <taxon>Lentisphaerota</taxon>
        <taxon>Lentisphaeria</taxon>
        <taxon>Victivallales</taxon>
        <taxon>Victivallaceae</taxon>
        <taxon>Victivallis</taxon>
    </lineage>
</organism>
<dbReference type="OrthoDB" id="9801077at2"/>
<sequence>MKTVITFLALCLFFCTSAGQILCGGGSYRRHSANLLNESTLFKGKIQGVSAAMENGKAAFSVESSWASCNNRIPIPNLESGWKNPVLLVRFKMRSADCVRGKEGWQNARLDLFFLDAAGKRIPPYLKTNQLVGTNPWREYADAYPIPPNAAFFDLLPINYGPSGKLEIKELEVILASEEIDVAPPDGRTTAEVFSLNDAWRLSTPTREQISLNGLWQFRPCIQKEDSAAVPAQDTGWGWFKVPGHWPGTLRNNSRLGSATPFYLSSYIRRKMPRTLYSAWYRRVIAIPGDWRGRRILLKLDLVQSKAAVRIDGKSAGVLFFPGGELDVSSHVTPGGKHEIAILVEAEPRILTVNMGETRAYTELREMDNRGLCGEAMLEAIPPRHSISDTAIRTFVGKRQIEFDVGFHELVAGTYLLEATVSGPDGFSRTFPAKTVMADGKGGTRFSLIYDWIAPRLWDIDTPENLYTVEISLKDLQGHILDRFYPEEFGFREFGIEGRNFLLNGKIIHLRALPIDNSGASSIADEASVTELVRKMREFHVNFLIDSVYSFNPGTFCYQDAYRKTTSRLGILTSITMPRSLDFPGLSGNPELQERFRKIAGYRLRRYQNLPGLVMLATSHNYAGYSDHQNPLKIANGFTPERHGICTGTRMEALCADGLLKKLDPTRPVYHHDAGMLGAVHAVNLYQNWAPPQERSDWLEDWEKNGKAPVFFTEYGMPHIASWSSNRGPGFIWLQKAVQCFWLDEFNAETLGEQAYRQEEKKREYFSRKSVTSNQSGNRPRWFFWPESPQLDQVRAAYVWKNIRDLRGRGISALLPWDSFAFHSRQTSVPDTVPNPERFRNLKCPGLVPDYKAAFQNHCFSDPLNTYQYSLTGKALEEAFREILMWIGGAPGDFTESSLHFSPGETVEKSIVILNDSRQEQSFDWLWKRNGTKEEAGNCRLAPGTKTEIPIRFRLSAESVTVTAEVRSGNGELWSDSITLHPIQPPAVRLQSKVGLYDPEGTAAPLLDKLGIPYQAVSKTAELDDVELLILGRHALDRFPLHLEEALKQGMKLLILEQSARTLSRIGIRSNTQGLRTVFPAGREFPELLENWRGSSTLLPPYLELPEIAHGYPAENWNGFINRRIWRSGNRGNVAAVLPEKPSVGNWLPLYQGGFDLQFAPLLLMTEGRSRILFCQLEISARTVQDPQAEQTLAKALRYLDDTSPAPVRKVWYSGNEKLRTQLEQTGVVCEKIDPAKLSSGDLLVLGPGEAVPGNLRRRIQGGLNVLACGLTGAELSRFVPEVNASPGEWMSDWVDGLGERPEYRGIGNAELHFRYPLRFDGFPKDSTGGISLNSIRIGRGILVMMQLPPWRFDRKVHATRTTARRADFLLMRLLANLGAEFRTGFFAMFDGMNHGNFSFPLAEGWKGKFDPENSGKSNGWQTAPADGWKNVKVGTPLESQFPEHADYDGLFWYRLEFDLPEACRNGEYELRIGAVDDESWIWLNGRFTGEVTAQTHPENYWNFNRSIVLKKELLSSGKQVLTVLCNDLRGVGGMLAVPRIVPRSCRFFHVDRPEATDDPYRYYHW</sequence>
<dbReference type="InterPro" id="IPR017853">
    <property type="entry name" value="GH"/>
</dbReference>
<dbReference type="Gene3D" id="2.60.40.10">
    <property type="entry name" value="Immunoglobulins"/>
    <property type="match status" value="1"/>
</dbReference>
<comment type="similarity">
    <text evidence="1">Belongs to the glycosyl hydrolase 2 family.</text>
</comment>
<dbReference type="InterPro" id="IPR051913">
    <property type="entry name" value="GH2_Domain-Containing"/>
</dbReference>
<accession>A0A2U1AYQ0</accession>
<keyword evidence="4" id="KW-0732">Signal</keyword>
<dbReference type="PANTHER" id="PTHR42732">
    <property type="entry name" value="BETA-GALACTOSIDASE"/>
    <property type="match status" value="1"/>
</dbReference>
<dbReference type="Gene3D" id="2.60.120.260">
    <property type="entry name" value="Galactose-binding domain-like"/>
    <property type="match status" value="2"/>
</dbReference>
<dbReference type="Proteomes" id="UP000245959">
    <property type="component" value="Unassembled WGS sequence"/>
</dbReference>
<evidence type="ECO:0000256" key="3">
    <source>
        <dbReference type="ARBA" id="ARBA00023295"/>
    </source>
</evidence>
<dbReference type="GO" id="GO:0005975">
    <property type="term" value="P:carbohydrate metabolic process"/>
    <property type="evidence" value="ECO:0007669"/>
    <property type="project" value="InterPro"/>
</dbReference>
<keyword evidence="2 6" id="KW-0378">Hydrolase</keyword>
<dbReference type="Pfam" id="PF02836">
    <property type="entry name" value="Glyco_hydro_2_C"/>
    <property type="match status" value="1"/>
</dbReference>
<evidence type="ECO:0000256" key="1">
    <source>
        <dbReference type="ARBA" id="ARBA00007401"/>
    </source>
</evidence>
<dbReference type="SUPFAM" id="SSF49785">
    <property type="entry name" value="Galactose-binding domain-like"/>
    <property type="match status" value="2"/>
</dbReference>
<evidence type="ECO:0000259" key="5">
    <source>
        <dbReference type="Pfam" id="PF02836"/>
    </source>
</evidence>
<feature type="signal peptide" evidence="4">
    <location>
        <begin position="1"/>
        <end position="18"/>
    </location>
</feature>
<dbReference type="GeneID" id="78295283"/>
<evidence type="ECO:0000256" key="2">
    <source>
        <dbReference type="ARBA" id="ARBA00022801"/>
    </source>
</evidence>
<dbReference type="Gene3D" id="3.20.20.80">
    <property type="entry name" value="Glycosidases"/>
    <property type="match status" value="1"/>
</dbReference>
<proteinExistence type="inferred from homology"/>
<comment type="caution">
    <text evidence="6">The sequence shown here is derived from an EMBL/GenBank/DDBJ whole genome shotgun (WGS) entry which is preliminary data.</text>
</comment>
<dbReference type="GO" id="GO:0004553">
    <property type="term" value="F:hydrolase activity, hydrolyzing O-glycosyl compounds"/>
    <property type="evidence" value="ECO:0007669"/>
    <property type="project" value="InterPro"/>
</dbReference>
<evidence type="ECO:0000313" key="6">
    <source>
        <dbReference type="EMBL" id="PVY41555.1"/>
    </source>
</evidence>
<evidence type="ECO:0000313" key="7">
    <source>
        <dbReference type="Proteomes" id="UP000245959"/>
    </source>
</evidence>
<dbReference type="InterPro" id="IPR013783">
    <property type="entry name" value="Ig-like_fold"/>
</dbReference>
<keyword evidence="7" id="KW-1185">Reference proteome</keyword>
<name>A0A2U1AYQ0_9BACT</name>
<dbReference type="RefSeq" id="WP_116883977.1">
    <property type="nucleotide sequence ID" value="NZ_CABMMC010000044.1"/>
</dbReference>
<protein>
    <submittedName>
        <fullName evidence="6">Glycosyl hydrolase family 2</fullName>
    </submittedName>
</protein>
<reference evidence="6 7" key="1">
    <citation type="submission" date="2018-04" db="EMBL/GenBank/DDBJ databases">
        <title>Genomic Encyclopedia of Type Strains, Phase IV (KMG-IV): sequencing the most valuable type-strain genomes for metagenomic binning, comparative biology and taxonomic classification.</title>
        <authorList>
            <person name="Goeker M."/>
        </authorList>
    </citation>
    <scope>NUCLEOTIDE SEQUENCE [LARGE SCALE GENOMIC DNA]</scope>
    <source>
        <strain evidence="6 7">DSM 14823</strain>
    </source>
</reference>
<dbReference type="SUPFAM" id="SSF49303">
    <property type="entry name" value="beta-Galactosidase/glucuronidase domain"/>
    <property type="match status" value="1"/>
</dbReference>
<feature type="chain" id="PRO_5015643484" evidence="4">
    <location>
        <begin position="19"/>
        <end position="1566"/>
    </location>
</feature>
<dbReference type="SUPFAM" id="SSF51445">
    <property type="entry name" value="(Trans)glycosidases"/>
    <property type="match status" value="1"/>
</dbReference>
<keyword evidence="3" id="KW-0326">Glycosidase</keyword>
<gene>
    <name evidence="6" type="ORF">C8D82_11327</name>
</gene>
<evidence type="ECO:0000256" key="4">
    <source>
        <dbReference type="SAM" id="SignalP"/>
    </source>
</evidence>
<feature type="domain" description="Glycoside hydrolase family 2 catalytic" evidence="5">
    <location>
        <begin position="648"/>
        <end position="761"/>
    </location>
</feature>